<evidence type="ECO:0000313" key="2">
    <source>
        <dbReference type="EMBL" id="GJT58211.1"/>
    </source>
</evidence>
<reference evidence="2" key="1">
    <citation type="journal article" date="2022" name="Int. J. Mol. Sci.">
        <title>Draft Genome of Tanacetum Coccineum: Genomic Comparison of Closely Related Tanacetum-Family Plants.</title>
        <authorList>
            <person name="Yamashiro T."/>
            <person name="Shiraishi A."/>
            <person name="Nakayama K."/>
            <person name="Satake H."/>
        </authorList>
    </citation>
    <scope>NUCLEOTIDE SEQUENCE</scope>
</reference>
<feature type="compositionally biased region" description="Low complexity" evidence="1">
    <location>
        <begin position="18"/>
        <end position="39"/>
    </location>
</feature>
<keyword evidence="3" id="KW-1185">Reference proteome</keyword>
<dbReference type="Proteomes" id="UP001151760">
    <property type="component" value="Unassembled WGS sequence"/>
</dbReference>
<feature type="region of interest" description="Disordered" evidence="1">
    <location>
        <begin position="1"/>
        <end position="57"/>
    </location>
</feature>
<name>A0ABQ5F4F2_9ASTR</name>
<comment type="caution">
    <text evidence="2">The sequence shown here is derived from an EMBL/GenBank/DDBJ whole genome shotgun (WGS) entry which is preliminary data.</text>
</comment>
<sequence length="295" mass="32594">MPPPEKFSGGYTGQHQKSSPSPDLYDPPYHSPSRATSTTPLPPPPSSPSTITPPSHPHHNEGALVVIIFFSKQKNGAFGLVKTRGVWFDVVSREGRQPPHVGCVWFIDAPKGASGLGSQPARPGAVGFGCENSREVFGLDVPMIIIADWSTHGTIVKVLAGQKSHEEQKARRNVALVLNSLALRILRTYIAIWLALQMKFEKTHVQRTACRPSAIRLRDQDDPHDDAHLEGENSAKRQKTSEYEAYVSGESSSRQDNVEEPGPSTLGNQEQIEFDFWTDLSSDEMRSTKQYHMTS</sequence>
<evidence type="ECO:0000313" key="3">
    <source>
        <dbReference type="Proteomes" id="UP001151760"/>
    </source>
</evidence>
<organism evidence="2 3">
    <name type="scientific">Tanacetum coccineum</name>
    <dbReference type="NCBI Taxonomy" id="301880"/>
    <lineage>
        <taxon>Eukaryota</taxon>
        <taxon>Viridiplantae</taxon>
        <taxon>Streptophyta</taxon>
        <taxon>Embryophyta</taxon>
        <taxon>Tracheophyta</taxon>
        <taxon>Spermatophyta</taxon>
        <taxon>Magnoliopsida</taxon>
        <taxon>eudicotyledons</taxon>
        <taxon>Gunneridae</taxon>
        <taxon>Pentapetalae</taxon>
        <taxon>asterids</taxon>
        <taxon>campanulids</taxon>
        <taxon>Asterales</taxon>
        <taxon>Asteraceae</taxon>
        <taxon>Asteroideae</taxon>
        <taxon>Anthemideae</taxon>
        <taxon>Anthemidinae</taxon>
        <taxon>Tanacetum</taxon>
    </lineage>
</organism>
<proteinExistence type="predicted"/>
<gene>
    <name evidence="2" type="ORF">Tco_0993265</name>
</gene>
<evidence type="ECO:0000256" key="1">
    <source>
        <dbReference type="SAM" id="MobiDB-lite"/>
    </source>
</evidence>
<protein>
    <submittedName>
        <fullName evidence="2">Uncharacterized protein</fullName>
    </submittedName>
</protein>
<feature type="compositionally biased region" description="Basic and acidic residues" evidence="1">
    <location>
        <begin position="216"/>
        <end position="242"/>
    </location>
</feature>
<feature type="region of interest" description="Disordered" evidence="1">
    <location>
        <begin position="216"/>
        <end position="272"/>
    </location>
</feature>
<dbReference type="EMBL" id="BQNB010016998">
    <property type="protein sequence ID" value="GJT58211.1"/>
    <property type="molecule type" value="Genomic_DNA"/>
</dbReference>
<reference evidence="2" key="2">
    <citation type="submission" date="2022-01" db="EMBL/GenBank/DDBJ databases">
        <authorList>
            <person name="Yamashiro T."/>
            <person name="Shiraishi A."/>
            <person name="Satake H."/>
            <person name="Nakayama K."/>
        </authorList>
    </citation>
    <scope>NUCLEOTIDE SEQUENCE</scope>
</reference>
<accession>A0ABQ5F4F2</accession>